<feature type="compositionally biased region" description="Polar residues" evidence="1">
    <location>
        <begin position="101"/>
        <end position="116"/>
    </location>
</feature>
<feature type="region of interest" description="Disordered" evidence="1">
    <location>
        <begin position="63"/>
        <end position="184"/>
    </location>
</feature>
<proteinExistence type="predicted"/>
<evidence type="ECO:0000256" key="1">
    <source>
        <dbReference type="SAM" id="MobiDB-lite"/>
    </source>
</evidence>
<protein>
    <submittedName>
        <fullName evidence="2">Uncharacterized protein</fullName>
    </submittedName>
</protein>
<dbReference type="EMBL" id="BLXT01005595">
    <property type="protein sequence ID" value="GFO24178.1"/>
    <property type="molecule type" value="Genomic_DNA"/>
</dbReference>
<evidence type="ECO:0000313" key="3">
    <source>
        <dbReference type="Proteomes" id="UP000735302"/>
    </source>
</evidence>
<dbReference type="Proteomes" id="UP000735302">
    <property type="component" value="Unassembled WGS sequence"/>
</dbReference>
<feature type="compositionally biased region" description="Low complexity" evidence="1">
    <location>
        <begin position="121"/>
        <end position="132"/>
    </location>
</feature>
<reference evidence="2 3" key="1">
    <citation type="journal article" date="2021" name="Elife">
        <title>Chloroplast acquisition without the gene transfer in kleptoplastic sea slugs, Plakobranchus ocellatus.</title>
        <authorList>
            <person name="Maeda T."/>
            <person name="Takahashi S."/>
            <person name="Yoshida T."/>
            <person name="Shimamura S."/>
            <person name="Takaki Y."/>
            <person name="Nagai Y."/>
            <person name="Toyoda A."/>
            <person name="Suzuki Y."/>
            <person name="Arimoto A."/>
            <person name="Ishii H."/>
            <person name="Satoh N."/>
            <person name="Nishiyama T."/>
            <person name="Hasebe M."/>
            <person name="Maruyama T."/>
            <person name="Minagawa J."/>
            <person name="Obokata J."/>
            <person name="Shigenobu S."/>
        </authorList>
    </citation>
    <scope>NUCLEOTIDE SEQUENCE [LARGE SCALE GENOMIC DNA]</scope>
</reference>
<keyword evidence="3" id="KW-1185">Reference proteome</keyword>
<accession>A0AAV4BZE6</accession>
<organism evidence="2 3">
    <name type="scientific">Plakobranchus ocellatus</name>
    <dbReference type="NCBI Taxonomy" id="259542"/>
    <lineage>
        <taxon>Eukaryota</taxon>
        <taxon>Metazoa</taxon>
        <taxon>Spiralia</taxon>
        <taxon>Lophotrochozoa</taxon>
        <taxon>Mollusca</taxon>
        <taxon>Gastropoda</taxon>
        <taxon>Heterobranchia</taxon>
        <taxon>Euthyneura</taxon>
        <taxon>Panpulmonata</taxon>
        <taxon>Sacoglossa</taxon>
        <taxon>Placobranchoidea</taxon>
        <taxon>Plakobranchidae</taxon>
        <taxon>Plakobranchus</taxon>
    </lineage>
</organism>
<comment type="caution">
    <text evidence="2">The sequence shown here is derived from an EMBL/GenBank/DDBJ whole genome shotgun (WGS) entry which is preliminary data.</text>
</comment>
<evidence type="ECO:0000313" key="2">
    <source>
        <dbReference type="EMBL" id="GFO24178.1"/>
    </source>
</evidence>
<feature type="compositionally biased region" description="Low complexity" evidence="1">
    <location>
        <begin position="152"/>
        <end position="180"/>
    </location>
</feature>
<sequence length="251" mass="27146">MDIAKVARDYFLSSQSSLLIPNREYGSRKLIHVGIGRSNSAGSVLKLNSYSNINKNHHFEDEDYSSNRLKKASFLSNPREKRRSTSGKPEENGEPEYPWRTTGNADTAETSSQNSEAEYYSSPSLSTRSTTTAVGITGDVDNTNVSRETISRTRPASLSALSSSSSTSSLSPRPRPSGISSSGGLGTLKGLLGASAITSPGIKEKALAMKSASQESADMDVDFLDFRTSRKQTSPDLFLFSTFMSFVLKSI</sequence>
<name>A0AAV4BZE6_9GAST</name>
<dbReference type="AlphaFoldDB" id="A0AAV4BZE6"/>
<gene>
    <name evidence="2" type="ORF">PoB_005068300</name>
</gene>